<proteinExistence type="predicted"/>
<name>A0ABV6RJC0_9GAMM</name>
<keyword evidence="2" id="KW-1185">Reference proteome</keyword>
<sequence length="257" mass="29191">MVVFLFAHPDDEFACSMWIRGLVRQGRRVTCAYLTDGGFGGQATARRESESLRALAMLGVRAADVRFLGREHGLRDGQLHSRLQDGWEVLMQWLDGLGEVQSIVVPAWEGGHQDHDAVHLLGVLAAAALGVEDVEQIPLYTGQGLPGPWFRVLAVLDSNGQAEFYRASPRERLEAVFLCLSYISQWKTWLGLLPFFALHMLATGRFPRQRTSLERLRERPHPGPLLYERRGFLTYAEFRTRADHFMRSDARARRFVT</sequence>
<gene>
    <name evidence="1" type="ORF">ACFFGH_03290</name>
</gene>
<accession>A0ABV6RJC0</accession>
<evidence type="ECO:0000313" key="2">
    <source>
        <dbReference type="Proteomes" id="UP001589896"/>
    </source>
</evidence>
<dbReference type="Proteomes" id="UP001589896">
    <property type="component" value="Unassembled WGS sequence"/>
</dbReference>
<dbReference type="SUPFAM" id="SSF102588">
    <property type="entry name" value="LmbE-like"/>
    <property type="match status" value="1"/>
</dbReference>
<dbReference type="EC" id="3.5.1.-" evidence="1"/>
<dbReference type="PANTHER" id="PTHR12993:SF11">
    <property type="entry name" value="N-ACETYLGLUCOSAMINYL-PHOSPHATIDYLINOSITOL DE-N-ACETYLASE"/>
    <property type="match status" value="1"/>
</dbReference>
<keyword evidence="1" id="KW-0378">Hydrolase</keyword>
<dbReference type="Pfam" id="PF02585">
    <property type="entry name" value="PIG-L"/>
    <property type="match status" value="1"/>
</dbReference>
<dbReference type="InterPro" id="IPR003737">
    <property type="entry name" value="GlcNAc_PI_deacetylase-related"/>
</dbReference>
<evidence type="ECO:0000313" key="1">
    <source>
        <dbReference type="EMBL" id="MFC0676876.1"/>
    </source>
</evidence>
<organism evidence="1 2">
    <name type="scientific">Lysobacter korlensis</name>
    <dbReference type="NCBI Taxonomy" id="553636"/>
    <lineage>
        <taxon>Bacteria</taxon>
        <taxon>Pseudomonadati</taxon>
        <taxon>Pseudomonadota</taxon>
        <taxon>Gammaproteobacteria</taxon>
        <taxon>Lysobacterales</taxon>
        <taxon>Lysobacteraceae</taxon>
        <taxon>Lysobacter</taxon>
    </lineage>
</organism>
<dbReference type="Gene3D" id="3.40.50.10320">
    <property type="entry name" value="LmbE-like"/>
    <property type="match status" value="1"/>
</dbReference>
<dbReference type="GO" id="GO:0016787">
    <property type="term" value="F:hydrolase activity"/>
    <property type="evidence" value="ECO:0007669"/>
    <property type="project" value="UniProtKB-KW"/>
</dbReference>
<dbReference type="RefSeq" id="WP_386664774.1">
    <property type="nucleotide sequence ID" value="NZ_JBHLTG010000001.1"/>
</dbReference>
<dbReference type="InterPro" id="IPR024078">
    <property type="entry name" value="LmbE-like_dom_sf"/>
</dbReference>
<dbReference type="PANTHER" id="PTHR12993">
    <property type="entry name" value="N-ACETYLGLUCOSAMINYL-PHOSPHATIDYLINOSITOL DE-N-ACETYLASE-RELATED"/>
    <property type="match status" value="1"/>
</dbReference>
<dbReference type="EMBL" id="JBHLTG010000001">
    <property type="protein sequence ID" value="MFC0676876.1"/>
    <property type="molecule type" value="Genomic_DNA"/>
</dbReference>
<comment type="caution">
    <text evidence="1">The sequence shown here is derived from an EMBL/GenBank/DDBJ whole genome shotgun (WGS) entry which is preliminary data.</text>
</comment>
<reference evidence="1 2" key="1">
    <citation type="submission" date="2024-09" db="EMBL/GenBank/DDBJ databases">
        <authorList>
            <person name="Sun Q."/>
            <person name="Mori K."/>
        </authorList>
    </citation>
    <scope>NUCLEOTIDE SEQUENCE [LARGE SCALE GENOMIC DNA]</scope>
    <source>
        <strain evidence="1 2">KCTC 23076</strain>
    </source>
</reference>
<protein>
    <submittedName>
        <fullName evidence="1">PIG-L deacetylase family protein</fullName>
        <ecNumber evidence="1">3.5.1.-</ecNumber>
    </submittedName>
</protein>